<dbReference type="SUPFAM" id="SSF81301">
    <property type="entry name" value="Nucleotidyltransferase"/>
    <property type="match status" value="1"/>
</dbReference>
<keyword evidence="3" id="KW-1185">Reference proteome</keyword>
<dbReference type="Proteomes" id="UP000615026">
    <property type="component" value="Unassembled WGS sequence"/>
</dbReference>
<dbReference type="EMBL" id="JADEXP010000256">
    <property type="protein sequence ID" value="MBE9069282.1"/>
    <property type="molecule type" value="Genomic_DNA"/>
</dbReference>
<gene>
    <name evidence="2" type="ORF">IQ260_21805</name>
</gene>
<name>A0A928ZXJ7_LEPEC</name>
<comment type="caution">
    <text evidence="2">The sequence shown here is derived from an EMBL/GenBank/DDBJ whole genome shotgun (WGS) entry which is preliminary data.</text>
</comment>
<dbReference type="RefSeq" id="WP_193995195.1">
    <property type="nucleotide sequence ID" value="NZ_JADEXP010000256.1"/>
</dbReference>
<organism evidence="2 3">
    <name type="scientific">Leptolyngbya cf. ectocarpi LEGE 11479</name>
    <dbReference type="NCBI Taxonomy" id="1828722"/>
    <lineage>
        <taxon>Bacteria</taxon>
        <taxon>Bacillati</taxon>
        <taxon>Cyanobacteriota</taxon>
        <taxon>Cyanophyceae</taxon>
        <taxon>Leptolyngbyales</taxon>
        <taxon>Leptolyngbyaceae</taxon>
        <taxon>Leptolyngbya group</taxon>
        <taxon>Leptolyngbya</taxon>
    </lineage>
</organism>
<reference evidence="2" key="1">
    <citation type="submission" date="2020-10" db="EMBL/GenBank/DDBJ databases">
        <authorList>
            <person name="Castelo-Branco R."/>
            <person name="Eusebio N."/>
            <person name="Adriana R."/>
            <person name="Vieira A."/>
            <person name="Brugerolle De Fraissinette N."/>
            <person name="Rezende De Castro R."/>
            <person name="Schneider M.P."/>
            <person name="Vasconcelos V."/>
            <person name="Leao P.N."/>
        </authorList>
    </citation>
    <scope>NUCLEOTIDE SEQUENCE</scope>
    <source>
        <strain evidence="2">LEGE 11479</strain>
    </source>
</reference>
<dbReference type="Gene3D" id="3.30.460.10">
    <property type="entry name" value="Beta Polymerase, domain 2"/>
    <property type="match status" value="1"/>
</dbReference>
<dbReference type="CDD" id="cd05403">
    <property type="entry name" value="NT_KNTase_like"/>
    <property type="match status" value="1"/>
</dbReference>
<sequence length="124" mass="14128">MIDVSEERQQQIIQRVLAARATRAERLAMMKQRQQQGLEAARQMATCLKQDFSVNKVVLFGSLLDHEQMTCHSDIDLAVWGLDSCLLFKAGAAIDKHCDFEVDLIEFEKAPFYIQESILQGLEL</sequence>
<dbReference type="InterPro" id="IPR041633">
    <property type="entry name" value="Polbeta"/>
</dbReference>
<accession>A0A928ZXJ7</accession>
<dbReference type="Pfam" id="PF18765">
    <property type="entry name" value="Polbeta"/>
    <property type="match status" value="1"/>
</dbReference>
<protein>
    <submittedName>
        <fullName evidence="2">Nucleotidyltransferase domain-containing protein</fullName>
    </submittedName>
</protein>
<evidence type="ECO:0000313" key="3">
    <source>
        <dbReference type="Proteomes" id="UP000615026"/>
    </source>
</evidence>
<dbReference type="InterPro" id="IPR043519">
    <property type="entry name" value="NT_sf"/>
</dbReference>
<proteinExistence type="predicted"/>
<feature type="domain" description="Polymerase beta nucleotidyltransferase" evidence="1">
    <location>
        <begin position="45"/>
        <end position="120"/>
    </location>
</feature>
<evidence type="ECO:0000313" key="2">
    <source>
        <dbReference type="EMBL" id="MBE9069282.1"/>
    </source>
</evidence>
<dbReference type="PIRSF" id="PIRSF020217">
    <property type="entry name" value="UCP020217"/>
    <property type="match status" value="1"/>
</dbReference>
<dbReference type="AlphaFoldDB" id="A0A928ZXJ7"/>
<evidence type="ECO:0000259" key="1">
    <source>
        <dbReference type="Pfam" id="PF18765"/>
    </source>
</evidence>
<dbReference type="InterPro" id="IPR024700">
    <property type="entry name" value="UCP020217"/>
</dbReference>